<evidence type="ECO:0000313" key="2">
    <source>
        <dbReference type="EMBL" id="WBP84463.1"/>
    </source>
</evidence>
<keyword evidence="1" id="KW-0812">Transmembrane</keyword>
<evidence type="ECO:0000256" key="1">
    <source>
        <dbReference type="SAM" id="Phobius"/>
    </source>
</evidence>
<organism evidence="2 3">
    <name type="scientific">Kitasatospora cathayae</name>
    <dbReference type="NCBI Taxonomy" id="3004092"/>
    <lineage>
        <taxon>Bacteria</taxon>
        <taxon>Bacillati</taxon>
        <taxon>Actinomycetota</taxon>
        <taxon>Actinomycetes</taxon>
        <taxon>Kitasatosporales</taxon>
        <taxon>Streptomycetaceae</taxon>
        <taxon>Kitasatospora</taxon>
    </lineage>
</organism>
<gene>
    <name evidence="2" type="ORF">O1G21_00400</name>
</gene>
<evidence type="ECO:0000313" key="3">
    <source>
        <dbReference type="Proteomes" id="UP001212821"/>
    </source>
</evidence>
<keyword evidence="1" id="KW-1133">Transmembrane helix</keyword>
<evidence type="ECO:0008006" key="4">
    <source>
        <dbReference type="Google" id="ProtNLM"/>
    </source>
</evidence>
<feature type="transmembrane region" description="Helical" evidence="1">
    <location>
        <begin position="78"/>
        <end position="100"/>
    </location>
</feature>
<dbReference type="EMBL" id="CP115450">
    <property type="protein sequence ID" value="WBP84463.1"/>
    <property type="molecule type" value="Genomic_DNA"/>
</dbReference>
<keyword evidence="3" id="KW-1185">Reference proteome</keyword>
<dbReference type="Proteomes" id="UP001212821">
    <property type="component" value="Chromosome"/>
</dbReference>
<accession>A0ABY7PVL3</accession>
<dbReference type="RefSeq" id="WP_270139703.1">
    <property type="nucleotide sequence ID" value="NZ_CP115450.1"/>
</dbReference>
<name>A0ABY7PVL3_9ACTN</name>
<protein>
    <recommendedName>
        <fullName evidence="4">DUF3040 domain-containing protein</fullName>
    </recommendedName>
</protein>
<feature type="transmembrane region" description="Helical" evidence="1">
    <location>
        <begin position="48"/>
        <end position="72"/>
    </location>
</feature>
<reference evidence="3" key="1">
    <citation type="submission" date="2022-12" db="EMBL/GenBank/DDBJ databases">
        <authorList>
            <person name="Mo P."/>
        </authorList>
    </citation>
    <scope>NUCLEOTIDE SEQUENCE [LARGE SCALE GENOMIC DNA]</scope>
    <source>
        <strain evidence="3">HUAS 3-15</strain>
    </source>
</reference>
<keyword evidence="1" id="KW-0472">Membrane</keyword>
<sequence length="107" mass="11519">MDGPGLSGRELRILTEIENGLQTDRRLDRALRTMRHGPRWLAGRLLRAVARVPVFVFSLLGALSATLLLISATAHSPAVLTGFSLVWASSIALGTARVVAHRRGIAP</sequence>
<proteinExistence type="predicted"/>